<evidence type="ECO:0000313" key="1">
    <source>
        <dbReference type="EMBL" id="SQC39556.1"/>
    </source>
</evidence>
<proteinExistence type="predicted"/>
<dbReference type="SUPFAM" id="SSF53850">
    <property type="entry name" value="Periplasmic binding protein-like II"/>
    <property type="match status" value="1"/>
</dbReference>
<dbReference type="Proteomes" id="UP000251088">
    <property type="component" value="Unassembled WGS sequence"/>
</dbReference>
<reference evidence="1 2" key="1">
    <citation type="submission" date="2018-06" db="EMBL/GenBank/DDBJ databases">
        <authorList>
            <consortium name="Pathogen Informatics"/>
            <person name="Doyle S."/>
        </authorList>
    </citation>
    <scope>NUCLEOTIDE SEQUENCE [LARGE SCALE GENOMIC DNA]</scope>
    <source>
        <strain evidence="1 2">NCTC9128</strain>
    </source>
</reference>
<dbReference type="Gene3D" id="3.40.190.10">
    <property type="entry name" value="Periplasmic binding protein-like II"/>
    <property type="match status" value="1"/>
</dbReference>
<dbReference type="AlphaFoldDB" id="A0A2X3EQ45"/>
<name>A0A2X3EQ45_KLEPN</name>
<accession>A0A2X3EQ45</accession>
<dbReference type="EMBL" id="UAWN01000014">
    <property type="protein sequence ID" value="SQC39556.1"/>
    <property type="molecule type" value="Genomic_DNA"/>
</dbReference>
<evidence type="ECO:0000313" key="2">
    <source>
        <dbReference type="Proteomes" id="UP000251088"/>
    </source>
</evidence>
<sequence>MRRVVLSVPHFLFMLETLRNSDLVAVLPERLVRGQSGLVVVEPPLAVAGFEMLGCCGTSAGTATRRINGCVSSL</sequence>
<protein>
    <submittedName>
        <fullName evidence="1">Transcriptional regulator</fullName>
    </submittedName>
</protein>
<organism evidence="1 2">
    <name type="scientific">Klebsiella pneumoniae</name>
    <dbReference type="NCBI Taxonomy" id="573"/>
    <lineage>
        <taxon>Bacteria</taxon>
        <taxon>Pseudomonadati</taxon>
        <taxon>Pseudomonadota</taxon>
        <taxon>Gammaproteobacteria</taxon>
        <taxon>Enterobacterales</taxon>
        <taxon>Enterobacteriaceae</taxon>
        <taxon>Klebsiella/Raoultella group</taxon>
        <taxon>Klebsiella</taxon>
        <taxon>Klebsiella pneumoniae complex</taxon>
    </lineage>
</organism>
<gene>
    <name evidence="1" type="ORF">NCTC9128_05694</name>
</gene>